<dbReference type="PANTHER" id="PTHR43660">
    <property type="entry name" value="DIPEPTIDYL CARBOXYPEPTIDASE"/>
    <property type="match status" value="1"/>
</dbReference>
<organism evidence="17 18">
    <name type="scientific">Niabella ginsenosidivorans</name>
    <dbReference type="NCBI Taxonomy" id="1176587"/>
    <lineage>
        <taxon>Bacteria</taxon>
        <taxon>Pseudomonadati</taxon>
        <taxon>Bacteroidota</taxon>
        <taxon>Chitinophagia</taxon>
        <taxon>Chitinophagales</taxon>
        <taxon>Chitinophagaceae</taxon>
        <taxon>Niabella</taxon>
    </lineage>
</organism>
<evidence type="ECO:0000256" key="6">
    <source>
        <dbReference type="ARBA" id="ARBA00022723"/>
    </source>
</evidence>
<keyword evidence="8 15" id="KW-0862">Zinc</keyword>
<dbReference type="GO" id="GO:0004222">
    <property type="term" value="F:metalloendopeptidase activity"/>
    <property type="evidence" value="ECO:0007669"/>
    <property type="project" value="InterPro"/>
</dbReference>
<dbReference type="Gene3D" id="3.40.390.10">
    <property type="entry name" value="Collagenase (Catalytic Domain)"/>
    <property type="match status" value="1"/>
</dbReference>
<evidence type="ECO:0000259" key="16">
    <source>
        <dbReference type="Pfam" id="PF01432"/>
    </source>
</evidence>
<keyword evidence="5 15" id="KW-0645">Protease</keyword>
<dbReference type="InterPro" id="IPR001567">
    <property type="entry name" value="Pept_M3A_M3B_dom"/>
</dbReference>
<evidence type="ECO:0000313" key="18">
    <source>
        <dbReference type="Proteomes" id="UP000077667"/>
    </source>
</evidence>
<dbReference type="GO" id="GO:0004180">
    <property type="term" value="F:carboxypeptidase activity"/>
    <property type="evidence" value="ECO:0007669"/>
    <property type="project" value="UniProtKB-KW"/>
</dbReference>
<keyword evidence="9 15" id="KW-0482">Metalloprotease</keyword>
<dbReference type="NCBIfam" id="NF007624">
    <property type="entry name" value="PRK10280.1"/>
    <property type="match status" value="1"/>
</dbReference>
<keyword evidence="4 17" id="KW-0121">Carboxypeptidase</keyword>
<evidence type="ECO:0000256" key="1">
    <source>
        <dbReference type="ARBA" id="ARBA00004496"/>
    </source>
</evidence>
<dbReference type="SUPFAM" id="SSF55486">
    <property type="entry name" value="Metalloproteases ('zincins'), catalytic domain"/>
    <property type="match status" value="1"/>
</dbReference>
<evidence type="ECO:0000256" key="11">
    <source>
        <dbReference type="ARBA" id="ARBA00054529"/>
    </source>
</evidence>
<dbReference type="InterPro" id="IPR024079">
    <property type="entry name" value="MetalloPept_cat_dom_sf"/>
</dbReference>
<evidence type="ECO:0000256" key="9">
    <source>
        <dbReference type="ARBA" id="ARBA00023049"/>
    </source>
</evidence>
<dbReference type="PANTHER" id="PTHR43660:SF1">
    <property type="entry name" value="DIPEPTIDYL CARBOXYPEPTIDASE"/>
    <property type="match status" value="1"/>
</dbReference>
<dbReference type="EC" id="3.4.15.5" evidence="12"/>
<evidence type="ECO:0000313" key="17">
    <source>
        <dbReference type="EMBL" id="ANH80167.1"/>
    </source>
</evidence>
<dbReference type="GO" id="GO:0046872">
    <property type="term" value="F:metal ion binding"/>
    <property type="evidence" value="ECO:0007669"/>
    <property type="project" value="UniProtKB-UniRule"/>
</dbReference>
<keyword evidence="6 15" id="KW-0479">Metal-binding</keyword>
<dbReference type="Gene3D" id="1.10.1370.10">
    <property type="entry name" value="Neurolysin, domain 3"/>
    <property type="match status" value="1"/>
</dbReference>
<comment type="catalytic activity">
    <reaction evidence="10">
        <text>Hydrolysis of unblocked, C-terminal dipeptides from oligopeptides, with broad specificity. Does not hydrolyze bonds in which P1' is Pro, or both P1 and P1' are Gly.</text>
        <dbReference type="EC" id="3.4.15.5"/>
    </reaction>
</comment>
<dbReference type="RefSeq" id="WP_067752098.1">
    <property type="nucleotide sequence ID" value="NZ_CP015772.1"/>
</dbReference>
<comment type="cofactor">
    <cofactor evidence="15">
        <name>Zn(2+)</name>
        <dbReference type="ChEBI" id="CHEBI:29105"/>
    </cofactor>
    <text evidence="15">Binds 1 zinc ion.</text>
</comment>
<accession>A0A1A9HXQ9</accession>
<dbReference type="GO" id="GO:0005829">
    <property type="term" value="C:cytosol"/>
    <property type="evidence" value="ECO:0007669"/>
    <property type="project" value="TreeGrafter"/>
</dbReference>
<protein>
    <recommendedName>
        <fullName evidence="13">Dipeptidyl carboxypeptidase</fullName>
        <ecNumber evidence="12">3.4.15.5</ecNumber>
    </recommendedName>
    <alternativeName>
        <fullName evidence="14">Peptidyl-dipeptidase Dcp</fullName>
    </alternativeName>
</protein>
<name>A0A1A9HXQ9_9BACT</name>
<dbReference type="InterPro" id="IPR045090">
    <property type="entry name" value="Pept_M3A_M3B"/>
</dbReference>
<evidence type="ECO:0000256" key="5">
    <source>
        <dbReference type="ARBA" id="ARBA00022670"/>
    </source>
</evidence>
<dbReference type="GO" id="GO:0008241">
    <property type="term" value="F:peptidyl-dipeptidase activity"/>
    <property type="evidence" value="ECO:0007669"/>
    <property type="project" value="UniProtKB-EC"/>
</dbReference>
<dbReference type="AlphaFoldDB" id="A0A1A9HXQ9"/>
<dbReference type="Pfam" id="PF01432">
    <property type="entry name" value="Peptidase_M3"/>
    <property type="match status" value="1"/>
</dbReference>
<dbReference type="Proteomes" id="UP000077667">
    <property type="component" value="Chromosome"/>
</dbReference>
<comment type="function">
    <text evidence="11">Removes dipeptides from the C-termini of N-blocked tripeptides, tetrapeptides and larger peptides.</text>
</comment>
<gene>
    <name evidence="17" type="ORF">A8C56_03460</name>
</gene>
<dbReference type="PROSITE" id="PS51257">
    <property type="entry name" value="PROKAR_LIPOPROTEIN"/>
    <property type="match status" value="1"/>
</dbReference>
<dbReference type="Gene3D" id="1.10.1370.40">
    <property type="match status" value="1"/>
</dbReference>
<comment type="subcellular location">
    <subcellularLocation>
        <location evidence="1">Cytoplasm</location>
    </subcellularLocation>
</comment>
<evidence type="ECO:0000256" key="12">
    <source>
        <dbReference type="ARBA" id="ARBA00066668"/>
    </source>
</evidence>
<feature type="domain" description="Peptidase M3A/M3B catalytic" evidence="16">
    <location>
        <begin position="259"/>
        <end position="708"/>
    </location>
</feature>
<evidence type="ECO:0000256" key="14">
    <source>
        <dbReference type="ARBA" id="ARBA00075608"/>
    </source>
</evidence>
<dbReference type="OrthoDB" id="9773538at2"/>
<dbReference type="CDD" id="cd06456">
    <property type="entry name" value="M3A_DCP"/>
    <property type="match status" value="1"/>
</dbReference>
<dbReference type="InterPro" id="IPR034005">
    <property type="entry name" value="M3A_DCP"/>
</dbReference>
<sequence length="714" mass="80322">MKLHFIPFIAILIITSCNMPNSSTNQPGTADTDNPLLKESTLPYQTIPFDKIKEKDFVPAFEQGMKEEMMAIDSIANNPEAPTFENTFVALEKSGQLLHRASHAFNALTSANTNDQLQKIQEEMAPRLSAHSDSIFMNARLFHRVDTLYKQLDQLSLDPESKRLITYYHQQFMMSGAALPDSSKDKLRKLNEEEATLSTRFSNQLLAAAKQGALVVDSKDQLAGLTDAETEAAAEAGKTGGHEGKYVLPLTNTTQQPALQSLKNREVRSRLFEASWTRAEKGDSNDTRKNILRIAQIRKEKALLLGFPNYAAWKLQDQMAKTPAAVTAFLNKLVPPALAKAASEAQDIKTMKLQEKDTTALEPYDWDFYAEKVRKAKYDLDEAQVKPYFVLDSVLKNGVFFAANQLYGITFKERTDIPVYQEDVKVYEVFDKDGTPMALFYTDYFKRDNKSGGAWMDNLVTQSKLLNTKPVIVNVCNFPKPVKGQPALLSFDDVTTMFHEFGHALHGLFASQKYPSLSGTSVSRDFVEMPSQFNEHWALDSAVLKNYAKDYKTGKPIPQELVDKIKNAATFNQGYAMTELLAAAELDMQWHLLGARDSTVADADAFEQKALEKTGTAVSYVPPRYRSSYFLHIWANGYSAGYYAYSWAEMLDHDAFAWFKENGGLKRENGQRFRDMILSKGNSEDLATLYRAFRGKEPSITPLLENRGLIPPKK</sequence>
<evidence type="ECO:0000256" key="10">
    <source>
        <dbReference type="ARBA" id="ARBA00052506"/>
    </source>
</evidence>
<dbReference type="EMBL" id="CP015772">
    <property type="protein sequence ID" value="ANH80167.1"/>
    <property type="molecule type" value="Genomic_DNA"/>
</dbReference>
<dbReference type="InterPro" id="IPR024077">
    <property type="entry name" value="Neurolysin/TOP_dom2"/>
</dbReference>
<dbReference type="FunFam" id="3.40.390.10:FF:000009">
    <property type="entry name" value="Oligopeptidase A"/>
    <property type="match status" value="1"/>
</dbReference>
<reference evidence="17 18" key="1">
    <citation type="submission" date="2016-05" db="EMBL/GenBank/DDBJ databases">
        <title>Niabella ginsenosidivorans BS26 whole genome sequencing.</title>
        <authorList>
            <person name="Im W.T."/>
            <person name="Siddiqi M.Z."/>
        </authorList>
    </citation>
    <scope>NUCLEOTIDE SEQUENCE [LARGE SCALE GENOMIC DNA]</scope>
    <source>
        <strain evidence="17 18">BS26</strain>
    </source>
</reference>
<dbReference type="KEGG" id="nia:A8C56_03460"/>
<evidence type="ECO:0000256" key="13">
    <source>
        <dbReference type="ARBA" id="ARBA00070755"/>
    </source>
</evidence>
<evidence type="ECO:0000256" key="3">
    <source>
        <dbReference type="ARBA" id="ARBA00022490"/>
    </source>
</evidence>
<dbReference type="GO" id="GO:0006508">
    <property type="term" value="P:proteolysis"/>
    <property type="evidence" value="ECO:0007669"/>
    <property type="project" value="UniProtKB-KW"/>
</dbReference>
<evidence type="ECO:0000256" key="15">
    <source>
        <dbReference type="RuleBase" id="RU003435"/>
    </source>
</evidence>
<dbReference type="FunFam" id="1.10.1370.40:FF:000001">
    <property type="entry name" value="Dipeptidyl carboxypeptidase II"/>
    <property type="match status" value="1"/>
</dbReference>
<evidence type="ECO:0000256" key="4">
    <source>
        <dbReference type="ARBA" id="ARBA00022645"/>
    </source>
</evidence>
<proteinExistence type="inferred from homology"/>
<evidence type="ECO:0000256" key="8">
    <source>
        <dbReference type="ARBA" id="ARBA00022833"/>
    </source>
</evidence>
<dbReference type="STRING" id="1176587.A8C56_03460"/>
<keyword evidence="7 15" id="KW-0378">Hydrolase</keyword>
<keyword evidence="18" id="KW-1185">Reference proteome</keyword>
<comment type="similarity">
    <text evidence="2 15">Belongs to the peptidase M3 family.</text>
</comment>
<evidence type="ECO:0000256" key="7">
    <source>
        <dbReference type="ARBA" id="ARBA00022801"/>
    </source>
</evidence>
<evidence type="ECO:0000256" key="2">
    <source>
        <dbReference type="ARBA" id="ARBA00006040"/>
    </source>
</evidence>
<keyword evidence="3" id="KW-0963">Cytoplasm</keyword>